<keyword evidence="2" id="KW-1185">Reference proteome</keyword>
<dbReference type="AlphaFoldDB" id="A0A0N5CPP2"/>
<organism evidence="3">
    <name type="scientific">Thelazia callipaeda</name>
    <name type="common">Oriental eyeworm</name>
    <name type="synonym">Parasitic nematode</name>
    <dbReference type="NCBI Taxonomy" id="103827"/>
    <lineage>
        <taxon>Eukaryota</taxon>
        <taxon>Metazoa</taxon>
        <taxon>Ecdysozoa</taxon>
        <taxon>Nematoda</taxon>
        <taxon>Chromadorea</taxon>
        <taxon>Rhabditida</taxon>
        <taxon>Spirurina</taxon>
        <taxon>Spiruromorpha</taxon>
        <taxon>Thelazioidea</taxon>
        <taxon>Thelaziidae</taxon>
        <taxon>Thelazia</taxon>
    </lineage>
</organism>
<dbReference type="WBParaSite" id="TCLT_0000219101-mRNA-1">
    <property type="protein sequence ID" value="TCLT_0000219101-mRNA-1"/>
    <property type="gene ID" value="TCLT_0000219101"/>
</dbReference>
<accession>A0A0N5CPP2</accession>
<reference evidence="1 2" key="2">
    <citation type="submission" date="2018-11" db="EMBL/GenBank/DDBJ databases">
        <authorList>
            <consortium name="Pathogen Informatics"/>
        </authorList>
    </citation>
    <scope>NUCLEOTIDE SEQUENCE [LARGE SCALE GENOMIC DNA]</scope>
</reference>
<name>A0A0N5CPP2_THECL</name>
<dbReference type="EMBL" id="UYYF01000396">
    <property type="protein sequence ID" value="VDM98006.1"/>
    <property type="molecule type" value="Genomic_DNA"/>
</dbReference>
<dbReference type="Proteomes" id="UP000276776">
    <property type="component" value="Unassembled WGS sequence"/>
</dbReference>
<evidence type="ECO:0000313" key="2">
    <source>
        <dbReference type="Proteomes" id="UP000276776"/>
    </source>
</evidence>
<gene>
    <name evidence="1" type="ORF">TCLT_LOCUS2192</name>
</gene>
<proteinExistence type="predicted"/>
<sequence length="252" mass="29129">MYEISPDDCREKLKMEWPVECPLKILDSKVSTSSIYETDIPDKMTNEIEETSNFGHSSAKNYIHLNDALPKKSPTLNTARESDSKLIGTDDFWDDNDCTIYERFINDQGETQYLLKRSQSALDLTATPEISTALTANKSLSLDRLNRLLFSRRDQFRKQLQSLIESRFYESLTDCSINSQSRTSMQDLRTKAGMLRMSQIYIPCKESGRYYHQQNLPQGKPPTSLSTDIFTDKSTKISQFSNEDQAQFFYHF</sequence>
<dbReference type="OrthoDB" id="5875557at2759"/>
<evidence type="ECO:0000313" key="3">
    <source>
        <dbReference type="WBParaSite" id="TCLT_0000219101-mRNA-1"/>
    </source>
</evidence>
<evidence type="ECO:0000313" key="1">
    <source>
        <dbReference type="EMBL" id="VDM98006.1"/>
    </source>
</evidence>
<protein>
    <submittedName>
        <fullName evidence="1 3">Uncharacterized protein</fullName>
    </submittedName>
</protein>
<dbReference type="STRING" id="103827.A0A0N5CPP2"/>
<reference evidence="3" key="1">
    <citation type="submission" date="2017-02" db="UniProtKB">
        <authorList>
            <consortium name="WormBaseParasite"/>
        </authorList>
    </citation>
    <scope>IDENTIFICATION</scope>
</reference>